<feature type="signal peptide" evidence="1">
    <location>
        <begin position="1"/>
        <end position="23"/>
    </location>
</feature>
<evidence type="ECO:0000313" key="2">
    <source>
        <dbReference type="EMBL" id="HAT1588348.1"/>
    </source>
</evidence>
<dbReference type="Proteomes" id="UP000864563">
    <property type="component" value="Unassembled WGS sequence"/>
</dbReference>
<reference evidence="2" key="1">
    <citation type="journal article" date="2018" name="Genome Biol.">
        <title>SKESA: strategic k-mer extension for scrupulous assemblies.</title>
        <authorList>
            <person name="Souvorov A."/>
            <person name="Agarwala R."/>
            <person name="Lipman D.J."/>
        </authorList>
    </citation>
    <scope>NUCLEOTIDE SEQUENCE</scope>
    <source>
        <strain evidence="2">YDC697-2</strain>
    </source>
</reference>
<dbReference type="InterPro" id="IPR049973">
    <property type="entry name" value="STY0301-like"/>
</dbReference>
<evidence type="ECO:0000256" key="1">
    <source>
        <dbReference type="SAM" id="SignalP"/>
    </source>
</evidence>
<keyword evidence="1" id="KW-0732">Signal</keyword>
<dbReference type="AlphaFoldDB" id="A0A8H9P087"/>
<comment type="caution">
    <text evidence="2">The sequence shown here is derived from an EMBL/GenBank/DDBJ whole genome shotgun (WGS) entry which is preliminary data.</text>
</comment>
<dbReference type="KEGG" id="cfar:CI104_05590"/>
<evidence type="ECO:0008006" key="3">
    <source>
        <dbReference type="Google" id="ProtNLM"/>
    </source>
</evidence>
<gene>
    <name evidence="2" type="ORF">I8Y00_004748</name>
</gene>
<accession>A0A8H9P087</accession>
<feature type="chain" id="PRO_5034835261" description="Cytoplasmic protein" evidence="1">
    <location>
        <begin position="24"/>
        <end position="148"/>
    </location>
</feature>
<proteinExistence type="predicted"/>
<organism evidence="2">
    <name type="scientific">Citrobacter farmeri</name>
    <dbReference type="NCBI Taxonomy" id="67824"/>
    <lineage>
        <taxon>Bacteria</taxon>
        <taxon>Pseudomonadati</taxon>
        <taxon>Pseudomonadota</taxon>
        <taxon>Gammaproteobacteria</taxon>
        <taxon>Enterobacterales</taxon>
        <taxon>Enterobacteriaceae</taxon>
        <taxon>Citrobacter</taxon>
    </lineage>
</organism>
<dbReference type="OrthoDB" id="6628156at2"/>
<name>A0A8H9P087_9ENTR</name>
<protein>
    <recommendedName>
        <fullName evidence="3">Cytoplasmic protein</fullName>
    </recommendedName>
</protein>
<sequence length="148" mass="16969">MLIRFLFPLLPCLVLLYSQCVEAWEVTCPSFINITASKVALESVVPVPWQVSSRYEPRLWLDGIVLTQDKPEKRGDLKPETKKLKGKEWQVWDTTFNTGKESDKYWISCVYNSGQAWLSQPVPVSSKSCRAPYLKEPPREKAVSMVCE</sequence>
<dbReference type="NCBIfam" id="NF042415">
    <property type="entry name" value="STY0301_fam"/>
    <property type="match status" value="1"/>
</dbReference>
<reference evidence="2" key="2">
    <citation type="submission" date="2020-11" db="EMBL/GenBank/DDBJ databases">
        <authorList>
            <consortium name="NCBI Pathogen Detection Project"/>
        </authorList>
    </citation>
    <scope>NUCLEOTIDE SEQUENCE</scope>
    <source>
        <strain evidence="2">YDC697-2</strain>
    </source>
</reference>
<dbReference type="EMBL" id="DACSDU010000030">
    <property type="protein sequence ID" value="HAT1588348.1"/>
    <property type="molecule type" value="Genomic_DNA"/>
</dbReference>
<dbReference type="RefSeq" id="WP_094464941.1">
    <property type="nucleotide sequence ID" value="NZ_CABMNX010000001.1"/>
</dbReference>